<reference evidence="2" key="1">
    <citation type="journal article" date="2023" name="Mol. Biol. Evol.">
        <title>Third-Generation Sequencing Reveals the Adaptive Role of the Epigenome in Three Deep-Sea Polychaetes.</title>
        <authorList>
            <person name="Perez M."/>
            <person name="Aroh O."/>
            <person name="Sun Y."/>
            <person name="Lan Y."/>
            <person name="Juniper S.K."/>
            <person name="Young C.R."/>
            <person name="Angers B."/>
            <person name="Qian P.Y."/>
        </authorList>
    </citation>
    <scope>NUCLEOTIDE SEQUENCE</scope>
    <source>
        <strain evidence="2">R07B-5</strain>
    </source>
</reference>
<proteinExistence type="predicted"/>
<evidence type="ECO:0000313" key="3">
    <source>
        <dbReference type="Proteomes" id="UP001209878"/>
    </source>
</evidence>
<dbReference type="GO" id="GO:0005634">
    <property type="term" value="C:nucleus"/>
    <property type="evidence" value="ECO:0007669"/>
    <property type="project" value="TreeGrafter"/>
</dbReference>
<dbReference type="EMBL" id="JAODUO010001118">
    <property type="protein sequence ID" value="KAK2170979.1"/>
    <property type="molecule type" value="Genomic_DNA"/>
</dbReference>
<feature type="region of interest" description="Disordered" evidence="1">
    <location>
        <begin position="45"/>
        <end position="107"/>
    </location>
</feature>
<keyword evidence="3" id="KW-1185">Reference proteome</keyword>
<evidence type="ECO:0008006" key="4">
    <source>
        <dbReference type="Google" id="ProtNLM"/>
    </source>
</evidence>
<evidence type="ECO:0000313" key="2">
    <source>
        <dbReference type="EMBL" id="KAK2170979.1"/>
    </source>
</evidence>
<name>A0AAD9NKY5_RIDPI</name>
<dbReference type="GO" id="GO:0003950">
    <property type="term" value="F:NAD+ poly-ADP-ribosyltransferase activity"/>
    <property type="evidence" value="ECO:0007669"/>
    <property type="project" value="TreeGrafter"/>
</dbReference>
<organism evidence="2 3">
    <name type="scientific">Ridgeia piscesae</name>
    <name type="common">Tubeworm</name>
    <dbReference type="NCBI Taxonomy" id="27915"/>
    <lineage>
        <taxon>Eukaryota</taxon>
        <taxon>Metazoa</taxon>
        <taxon>Spiralia</taxon>
        <taxon>Lophotrochozoa</taxon>
        <taxon>Annelida</taxon>
        <taxon>Polychaeta</taxon>
        <taxon>Sedentaria</taxon>
        <taxon>Canalipalpata</taxon>
        <taxon>Sabellida</taxon>
        <taxon>Siboglinidae</taxon>
        <taxon>Ridgeia</taxon>
    </lineage>
</organism>
<dbReference type="PANTHER" id="PTHR45740">
    <property type="entry name" value="POLY [ADP-RIBOSE] POLYMERASE"/>
    <property type="match status" value="1"/>
</dbReference>
<protein>
    <recommendedName>
        <fullName evidence="4">C3H1-type domain-containing protein</fullName>
    </recommendedName>
</protein>
<sequence length="268" mass="29958">MSYQYYVADSERLLVPQLNFLVISTDRCYHHVVLKKLILSKNTADKKTSSSADPDEQASPASAVGSSSMPRLSSRKEAKPRTKVTRTLQSLKLDEESTREEHESKKTAAVHIHPIAAEKVYICEKNIEDECPLRSKCPSHHYPQPFLWQVNAFDKWVTLEDVNDIIENSFCDPGKDEVLVELYGNIKFAEMSMYVSLLDLDLAMRRLTTKSYVSTEVDSCYLAAVAMARHLMTLVGAARRNGCGTGSLLMALGTDIRYDKTGTSVGNV</sequence>
<dbReference type="PANTHER" id="PTHR45740:SF2">
    <property type="entry name" value="POLY [ADP-RIBOSE] POLYMERASE"/>
    <property type="match status" value="1"/>
</dbReference>
<dbReference type="InterPro" id="IPR051712">
    <property type="entry name" value="ARTD-AVP"/>
</dbReference>
<evidence type="ECO:0000256" key="1">
    <source>
        <dbReference type="SAM" id="MobiDB-lite"/>
    </source>
</evidence>
<feature type="compositionally biased region" description="Basic and acidic residues" evidence="1">
    <location>
        <begin position="92"/>
        <end position="106"/>
    </location>
</feature>
<comment type="caution">
    <text evidence="2">The sequence shown here is derived from an EMBL/GenBank/DDBJ whole genome shotgun (WGS) entry which is preliminary data.</text>
</comment>
<dbReference type="Proteomes" id="UP001209878">
    <property type="component" value="Unassembled WGS sequence"/>
</dbReference>
<dbReference type="Pfam" id="PF23466">
    <property type="entry name" value="WWE_4"/>
    <property type="match status" value="1"/>
</dbReference>
<gene>
    <name evidence="2" type="ORF">NP493_1118g00058</name>
</gene>
<dbReference type="AlphaFoldDB" id="A0AAD9NKY5"/>
<accession>A0AAD9NKY5</accession>
<dbReference type="GO" id="GO:1990404">
    <property type="term" value="F:NAD+-protein mono-ADP-ribosyltransferase activity"/>
    <property type="evidence" value="ECO:0007669"/>
    <property type="project" value="TreeGrafter"/>
</dbReference>